<organism evidence="3 4">
    <name type="scientific">Methylophilales bacterium MBRS-H7</name>
    <dbReference type="NCBI Taxonomy" id="1623450"/>
    <lineage>
        <taxon>Bacteria</taxon>
        <taxon>Pseudomonadati</taxon>
        <taxon>Pseudomonadota</taxon>
        <taxon>Betaproteobacteria</taxon>
        <taxon>Nitrosomonadales</taxon>
        <taxon>OM43 clade</taxon>
    </lineage>
</organism>
<dbReference type="PROSITE" id="PS50106">
    <property type="entry name" value="PDZ"/>
    <property type="match status" value="1"/>
</dbReference>
<dbReference type="Gene3D" id="2.30.42.10">
    <property type="match status" value="1"/>
</dbReference>
<feature type="signal peptide" evidence="1">
    <location>
        <begin position="1"/>
        <end position="19"/>
    </location>
</feature>
<name>A0A0H4IZZ1_9PROT</name>
<proteinExistence type="predicted"/>
<evidence type="ECO:0000313" key="3">
    <source>
        <dbReference type="EMBL" id="AKO66079.1"/>
    </source>
</evidence>
<dbReference type="InterPro" id="IPR001478">
    <property type="entry name" value="PDZ"/>
</dbReference>
<dbReference type="Pfam" id="PF13180">
    <property type="entry name" value="PDZ_2"/>
    <property type="match status" value="1"/>
</dbReference>
<dbReference type="AlphaFoldDB" id="A0A0H4IZZ1"/>
<feature type="domain" description="PDZ" evidence="2">
    <location>
        <begin position="160"/>
        <end position="235"/>
    </location>
</feature>
<accession>A0A0H4IZZ1</accession>
<gene>
    <name evidence="3" type="ORF">VI33_05115</name>
</gene>
<evidence type="ECO:0000259" key="2">
    <source>
        <dbReference type="PROSITE" id="PS50106"/>
    </source>
</evidence>
<dbReference type="OrthoDB" id="9127672at2"/>
<dbReference type="InterPro" id="IPR036034">
    <property type="entry name" value="PDZ_sf"/>
</dbReference>
<protein>
    <recommendedName>
        <fullName evidence="2">PDZ domain-containing protein</fullName>
    </recommendedName>
</protein>
<dbReference type="SUPFAM" id="SSF50156">
    <property type="entry name" value="PDZ domain-like"/>
    <property type="match status" value="1"/>
</dbReference>
<evidence type="ECO:0000313" key="4">
    <source>
        <dbReference type="Proteomes" id="UP000066549"/>
    </source>
</evidence>
<keyword evidence="1" id="KW-0732">Signal</keyword>
<dbReference type="PATRIC" id="fig|1623450.3.peg.1017"/>
<dbReference type="EMBL" id="CP011002">
    <property type="protein sequence ID" value="AKO66079.1"/>
    <property type="molecule type" value="Genomic_DNA"/>
</dbReference>
<reference evidence="3 4" key="1">
    <citation type="submission" date="2015-03" db="EMBL/GenBank/DDBJ databases">
        <title>Comparative analysis of the OM43 clade including a novel species from Red Sea uncovers genomic and metabolic diversity among marine methylotrophs.</title>
        <authorList>
            <person name="Jimenez-Infante F."/>
            <person name="Ngugi D.K."/>
            <person name="Vinu M."/>
            <person name="Alam I."/>
            <person name="Kamau A."/>
            <person name="Blom J."/>
            <person name="Bajic V.B."/>
            <person name="Stingl U."/>
        </authorList>
    </citation>
    <scope>NUCLEOTIDE SEQUENCE [LARGE SCALE GENOMIC DNA]</scope>
    <source>
        <strain evidence="3 4">MBRSH7</strain>
    </source>
</reference>
<dbReference type="SMART" id="SM00228">
    <property type="entry name" value="PDZ"/>
    <property type="match status" value="1"/>
</dbReference>
<feature type="chain" id="PRO_5005206717" description="PDZ domain-containing protein" evidence="1">
    <location>
        <begin position="20"/>
        <end position="244"/>
    </location>
</feature>
<dbReference type="Proteomes" id="UP000066549">
    <property type="component" value="Chromosome"/>
</dbReference>
<keyword evidence="4" id="KW-1185">Reference proteome</keyword>
<evidence type="ECO:0000256" key="1">
    <source>
        <dbReference type="SAM" id="SignalP"/>
    </source>
</evidence>
<sequence>MKKYIFALLTFFILPNLYAENVFEKNFQQQGDKNLKSLNPDPQTEIYRGWDKDKDNIMMLEEGYDLIGFSSFAGTYVPPAEALDFGKQIKADTLLVYDRQINEATRATAIKRARENIKKKKLDDEGKIEEIIIDPNDLADSDAMFDFYVSYWAKLPKPLFGTHLISFKEDDERYEDGGLFVVAVIKDSAAANSGIERKDRIMTINGISLKEPNEFIEELIKNKGNVVEIAYMRDGNLNNIKVQI</sequence>